<sequence>MKDLNSPVIWRTLFDGDSKHGWMHSGIGVLSDGRIVFEAPGGAALIFLDPVTKSHIRVEVGVAVSHGIAVGSDDTIWICDPGAQAPGQVVQINLDGKIVRTIKQPIRSADEQDKWRPTSIALAPNGDIWIGDGYGLSLVHVVRANGVIQTFDGSSSGIKFDCPHGVAIDTRESVTRIAVADRSNKRVLYFKEDGSFIRSVADPIMTSPSSLAVRGSDLLVTDLFGAILAINQDDHVRAIVPTSNVNTREGWPNKLSGTDSVAPDVLEGKLNSPHGITVSSKGEVYFTEWYLGGRAVTIS</sequence>
<keyword evidence="1" id="KW-0732">Signal</keyword>
<organism evidence="3">
    <name type="scientific">freshwater metagenome</name>
    <dbReference type="NCBI Taxonomy" id="449393"/>
    <lineage>
        <taxon>unclassified sequences</taxon>
        <taxon>metagenomes</taxon>
        <taxon>ecological metagenomes</taxon>
    </lineage>
</organism>
<dbReference type="Gene3D" id="2.120.10.30">
    <property type="entry name" value="TolB, C-terminal domain"/>
    <property type="match status" value="1"/>
</dbReference>
<dbReference type="AlphaFoldDB" id="A0A6J6Z9A0"/>
<keyword evidence="2" id="KW-0325">Glycoprotein</keyword>
<dbReference type="GO" id="GO:0005576">
    <property type="term" value="C:extracellular region"/>
    <property type="evidence" value="ECO:0007669"/>
    <property type="project" value="TreeGrafter"/>
</dbReference>
<dbReference type="EMBL" id="CAFABD010000010">
    <property type="protein sequence ID" value="CAB4817224.1"/>
    <property type="molecule type" value="Genomic_DNA"/>
</dbReference>
<gene>
    <name evidence="3" type="ORF">UFOPK3166_00138</name>
</gene>
<evidence type="ECO:0000256" key="2">
    <source>
        <dbReference type="ARBA" id="ARBA00023180"/>
    </source>
</evidence>
<dbReference type="PANTHER" id="PTHR10680:SF28">
    <property type="entry name" value="SMP-30_GLUCONOLACTONASE_LRE-LIKE REGION DOMAIN-CONTAINING PROTEIN"/>
    <property type="match status" value="1"/>
</dbReference>
<dbReference type="InterPro" id="IPR011042">
    <property type="entry name" value="6-blade_b-propeller_TolB-like"/>
</dbReference>
<reference evidence="3" key="1">
    <citation type="submission" date="2020-05" db="EMBL/GenBank/DDBJ databases">
        <authorList>
            <person name="Chiriac C."/>
            <person name="Salcher M."/>
            <person name="Ghai R."/>
            <person name="Kavagutti S V."/>
        </authorList>
    </citation>
    <scope>NUCLEOTIDE SEQUENCE</scope>
</reference>
<protein>
    <submittedName>
        <fullName evidence="3">Unannotated protein</fullName>
    </submittedName>
</protein>
<evidence type="ECO:0000256" key="1">
    <source>
        <dbReference type="ARBA" id="ARBA00022729"/>
    </source>
</evidence>
<dbReference type="PANTHER" id="PTHR10680">
    <property type="entry name" value="PEPTIDYL-GLYCINE ALPHA-AMIDATING MONOOXYGENASE"/>
    <property type="match status" value="1"/>
</dbReference>
<name>A0A6J6Z9A0_9ZZZZ</name>
<dbReference type="SUPFAM" id="SSF63829">
    <property type="entry name" value="Calcium-dependent phosphotriesterase"/>
    <property type="match status" value="1"/>
</dbReference>
<evidence type="ECO:0000313" key="3">
    <source>
        <dbReference type="EMBL" id="CAB4817224.1"/>
    </source>
</evidence>
<proteinExistence type="predicted"/>
<accession>A0A6J6Z9A0</accession>